<name>A0AAD7JTL9_9AGAR</name>
<organism evidence="2 3">
    <name type="scientific">Mycena maculata</name>
    <dbReference type="NCBI Taxonomy" id="230809"/>
    <lineage>
        <taxon>Eukaryota</taxon>
        <taxon>Fungi</taxon>
        <taxon>Dikarya</taxon>
        <taxon>Basidiomycota</taxon>
        <taxon>Agaricomycotina</taxon>
        <taxon>Agaricomycetes</taxon>
        <taxon>Agaricomycetidae</taxon>
        <taxon>Agaricales</taxon>
        <taxon>Marasmiineae</taxon>
        <taxon>Mycenaceae</taxon>
        <taxon>Mycena</taxon>
    </lineage>
</organism>
<sequence length="229" mass="25230">MVTDLSFIESSSRLDPAADRRIFLAALDPGHKLRWKNLLRPTIENLAAAIFPDETSPERQEWFQHVHALCYTADAREAGVLEDWPPLPLFLRDVGTTLPDSELGASQKDDSVSSGKKRRASNPDGFLDDAERKRLRKEAKEKHDAEGSGKGENGDSKKGGSSSGGRSRIGILDQLVLTSQERNSAGKIDEKKIGFWPTLKDAIGLYWIAVDYSLLAGRVISHLKTSYGA</sequence>
<keyword evidence="3" id="KW-1185">Reference proteome</keyword>
<gene>
    <name evidence="2" type="ORF">DFH07DRAFT_768724</name>
</gene>
<dbReference type="AlphaFoldDB" id="A0AAD7JTL9"/>
<feature type="compositionally biased region" description="Basic and acidic residues" evidence="1">
    <location>
        <begin position="138"/>
        <end position="158"/>
    </location>
</feature>
<dbReference type="EMBL" id="JARJLG010000024">
    <property type="protein sequence ID" value="KAJ7770187.1"/>
    <property type="molecule type" value="Genomic_DNA"/>
</dbReference>
<evidence type="ECO:0000313" key="3">
    <source>
        <dbReference type="Proteomes" id="UP001215280"/>
    </source>
</evidence>
<evidence type="ECO:0000256" key="1">
    <source>
        <dbReference type="SAM" id="MobiDB-lite"/>
    </source>
</evidence>
<evidence type="ECO:0000313" key="2">
    <source>
        <dbReference type="EMBL" id="KAJ7770187.1"/>
    </source>
</evidence>
<comment type="caution">
    <text evidence="2">The sequence shown here is derived from an EMBL/GenBank/DDBJ whole genome shotgun (WGS) entry which is preliminary data.</text>
</comment>
<feature type="region of interest" description="Disordered" evidence="1">
    <location>
        <begin position="98"/>
        <end position="167"/>
    </location>
</feature>
<proteinExistence type="predicted"/>
<accession>A0AAD7JTL9</accession>
<dbReference type="Proteomes" id="UP001215280">
    <property type="component" value="Unassembled WGS sequence"/>
</dbReference>
<reference evidence="2" key="1">
    <citation type="submission" date="2023-03" db="EMBL/GenBank/DDBJ databases">
        <title>Massive genome expansion in bonnet fungi (Mycena s.s.) driven by repeated elements and novel gene families across ecological guilds.</title>
        <authorList>
            <consortium name="Lawrence Berkeley National Laboratory"/>
            <person name="Harder C.B."/>
            <person name="Miyauchi S."/>
            <person name="Viragh M."/>
            <person name="Kuo A."/>
            <person name="Thoen E."/>
            <person name="Andreopoulos B."/>
            <person name="Lu D."/>
            <person name="Skrede I."/>
            <person name="Drula E."/>
            <person name="Henrissat B."/>
            <person name="Morin E."/>
            <person name="Kohler A."/>
            <person name="Barry K."/>
            <person name="LaButti K."/>
            <person name="Morin E."/>
            <person name="Salamov A."/>
            <person name="Lipzen A."/>
            <person name="Mereny Z."/>
            <person name="Hegedus B."/>
            <person name="Baldrian P."/>
            <person name="Stursova M."/>
            <person name="Weitz H."/>
            <person name="Taylor A."/>
            <person name="Grigoriev I.V."/>
            <person name="Nagy L.G."/>
            <person name="Martin F."/>
            <person name="Kauserud H."/>
        </authorList>
    </citation>
    <scope>NUCLEOTIDE SEQUENCE</scope>
    <source>
        <strain evidence="2">CBHHK188m</strain>
    </source>
</reference>
<protein>
    <submittedName>
        <fullName evidence="2">Uncharacterized protein</fullName>
    </submittedName>
</protein>